<dbReference type="RefSeq" id="WP_089274235.1">
    <property type="nucleotide sequence ID" value="NZ_FZOC01000004.1"/>
</dbReference>
<dbReference type="Pfam" id="PF08873">
    <property type="entry name" value="Phage_Mu_Gp37"/>
    <property type="match status" value="1"/>
</dbReference>
<dbReference type="AlphaFoldDB" id="A0A239AI52"/>
<reference evidence="1 2" key="1">
    <citation type="submission" date="2017-06" db="EMBL/GenBank/DDBJ databases">
        <authorList>
            <person name="Kim H.J."/>
            <person name="Triplett B.A."/>
        </authorList>
    </citation>
    <scope>NUCLEOTIDE SEQUENCE [LARGE SCALE GENOMIC DNA]</scope>
    <source>
        <strain evidence="1 2">DSM 13116</strain>
    </source>
</reference>
<protein>
    <submittedName>
        <fullName evidence="1">Mu-like prophage protein gp37</fullName>
    </submittedName>
</protein>
<evidence type="ECO:0000313" key="2">
    <source>
        <dbReference type="Proteomes" id="UP000198324"/>
    </source>
</evidence>
<keyword evidence="2" id="KW-1185">Reference proteome</keyword>
<gene>
    <name evidence="1" type="ORF">SAMN04488503_2000</name>
</gene>
<dbReference type="EMBL" id="FZOC01000004">
    <property type="protein sequence ID" value="SNR95327.1"/>
    <property type="molecule type" value="Genomic_DNA"/>
</dbReference>
<dbReference type="InterPro" id="IPR014972">
    <property type="entry name" value="Phage_Mu_Gp37"/>
</dbReference>
<proteinExistence type="predicted"/>
<dbReference type="Proteomes" id="UP000198324">
    <property type="component" value="Unassembled WGS sequence"/>
</dbReference>
<organism evidence="1 2">
    <name type="scientific">Humidesulfovibrio mexicanus</name>
    <dbReference type="NCBI Taxonomy" id="147047"/>
    <lineage>
        <taxon>Bacteria</taxon>
        <taxon>Pseudomonadati</taxon>
        <taxon>Thermodesulfobacteriota</taxon>
        <taxon>Desulfovibrionia</taxon>
        <taxon>Desulfovibrionales</taxon>
        <taxon>Desulfovibrionaceae</taxon>
        <taxon>Humidesulfovibrio</taxon>
    </lineage>
</organism>
<dbReference type="OrthoDB" id="5453249at2"/>
<name>A0A239AI52_9BACT</name>
<evidence type="ECO:0000313" key="1">
    <source>
        <dbReference type="EMBL" id="SNR95327.1"/>
    </source>
</evidence>
<accession>A0A239AI52</accession>
<sequence>MPGVSRSSIEDGIMARIAGARLPYLRTLATYGGELDEDLGESIRRFPAAWVAFKGEGEGQRLTTSGSVYRIPATWVVLVAARNLRNEAATRRGDHVRVGTYQMLADLRALLAGQDFGLEIDNLRPGRVQSLTNARFQGQGVSVYAQEWHTRYDFRVAERGTGAPVGSDGQPAELPPLSALGLNYHLSPDDGQADAVDLITLQQGRLA</sequence>